<dbReference type="OrthoDB" id="6776738at2759"/>
<evidence type="ECO:0000313" key="1">
    <source>
        <dbReference type="EMBL" id="CAH2221142.1"/>
    </source>
</evidence>
<dbReference type="EMBL" id="CAKXAJ010020298">
    <property type="protein sequence ID" value="CAH2221142.1"/>
    <property type="molecule type" value="Genomic_DNA"/>
</dbReference>
<accession>A0A8S4QXQ6</accession>
<name>A0A8S4QXQ6_9NEOP</name>
<dbReference type="Proteomes" id="UP000838756">
    <property type="component" value="Unassembled WGS sequence"/>
</dbReference>
<sequence length="158" mass="17580">MPSLSSSIPIILDGPVAQWAATLLSESKAVGSIPTTGESEDKNTVLWTLYGVVLETPNVVRNIHDDRYKAVVLELVKNFQNALEMSLQEKIIYATILLLKSEYDMAEASQNCGWKVTEHTTDPDQDRTVRTMQQEYEAIGSALQAVQLYSDVVRGFET</sequence>
<dbReference type="AlphaFoldDB" id="A0A8S4QXQ6"/>
<gene>
    <name evidence="1" type="primary">jg412</name>
    <name evidence="1" type="ORF">PAEG_LOCUS6680</name>
</gene>
<reference evidence="1" key="1">
    <citation type="submission" date="2022-03" db="EMBL/GenBank/DDBJ databases">
        <authorList>
            <person name="Lindestad O."/>
        </authorList>
    </citation>
    <scope>NUCLEOTIDE SEQUENCE</scope>
</reference>
<evidence type="ECO:0000313" key="2">
    <source>
        <dbReference type="Proteomes" id="UP000838756"/>
    </source>
</evidence>
<protein>
    <submittedName>
        <fullName evidence="1">Jg412 protein</fullName>
    </submittedName>
</protein>
<feature type="non-terminal residue" evidence="1">
    <location>
        <position position="1"/>
    </location>
</feature>
<organism evidence="1 2">
    <name type="scientific">Pararge aegeria aegeria</name>
    <dbReference type="NCBI Taxonomy" id="348720"/>
    <lineage>
        <taxon>Eukaryota</taxon>
        <taxon>Metazoa</taxon>
        <taxon>Ecdysozoa</taxon>
        <taxon>Arthropoda</taxon>
        <taxon>Hexapoda</taxon>
        <taxon>Insecta</taxon>
        <taxon>Pterygota</taxon>
        <taxon>Neoptera</taxon>
        <taxon>Endopterygota</taxon>
        <taxon>Lepidoptera</taxon>
        <taxon>Glossata</taxon>
        <taxon>Ditrysia</taxon>
        <taxon>Papilionoidea</taxon>
        <taxon>Nymphalidae</taxon>
        <taxon>Satyrinae</taxon>
        <taxon>Satyrini</taxon>
        <taxon>Parargina</taxon>
        <taxon>Pararge</taxon>
    </lineage>
</organism>
<comment type="caution">
    <text evidence="1">The sequence shown here is derived from an EMBL/GenBank/DDBJ whole genome shotgun (WGS) entry which is preliminary data.</text>
</comment>
<proteinExistence type="predicted"/>
<keyword evidence="2" id="KW-1185">Reference proteome</keyword>